<keyword evidence="7" id="KW-1185">Reference proteome</keyword>
<dbReference type="SUPFAM" id="SSF50249">
    <property type="entry name" value="Nucleic acid-binding proteins"/>
    <property type="match status" value="1"/>
</dbReference>
<dbReference type="InterPro" id="IPR012310">
    <property type="entry name" value="DNA_ligase_ATP-dep_cent"/>
</dbReference>
<gene>
    <name evidence="6" type="ORF">RM445_07635</name>
</gene>
<dbReference type="CDD" id="cd07971">
    <property type="entry name" value="OBF_DNA_ligase_LigD"/>
    <property type="match status" value="1"/>
</dbReference>
<dbReference type="PANTHER" id="PTHR34220:SF7">
    <property type="entry name" value="SENSOR HISTIDINE KINASE YPDA"/>
    <property type="match status" value="1"/>
</dbReference>
<dbReference type="InterPro" id="IPR012309">
    <property type="entry name" value="DNA_ligase_ATP-dep_C"/>
</dbReference>
<dbReference type="Gene3D" id="3.30.1490.70">
    <property type="match status" value="1"/>
</dbReference>
<organism evidence="6 7">
    <name type="scientific">Pseudonocardia charpentierae</name>
    <dbReference type="NCBI Taxonomy" id="3075545"/>
    <lineage>
        <taxon>Bacteria</taxon>
        <taxon>Bacillati</taxon>
        <taxon>Actinomycetota</taxon>
        <taxon>Actinomycetes</taxon>
        <taxon>Pseudonocardiales</taxon>
        <taxon>Pseudonocardiaceae</taxon>
        <taxon>Pseudonocardia</taxon>
    </lineage>
</organism>
<dbReference type="InterPro" id="IPR050640">
    <property type="entry name" value="Bact_2-comp_sensor_kinase"/>
</dbReference>
<comment type="catalytic activity">
    <reaction evidence="3">
        <text>ATP + (deoxyribonucleotide)n-3'-hydroxyl + 5'-phospho-(deoxyribonucleotide)m = (deoxyribonucleotide)n+m + AMP + diphosphate.</text>
        <dbReference type="EC" id="6.5.1.1"/>
    </reaction>
</comment>
<dbReference type="InterPro" id="IPR010559">
    <property type="entry name" value="Sig_transdc_His_kin_internal"/>
</dbReference>
<feature type="compositionally biased region" description="Pro residues" evidence="4">
    <location>
        <begin position="370"/>
        <end position="379"/>
    </location>
</feature>
<dbReference type="EMBL" id="JAVREJ010000003">
    <property type="protein sequence ID" value="MDT0349398.1"/>
    <property type="molecule type" value="Genomic_DNA"/>
</dbReference>
<keyword evidence="6" id="KW-0418">Kinase</keyword>
<dbReference type="RefSeq" id="WP_311555419.1">
    <property type="nucleotide sequence ID" value="NZ_JAVREJ010000003.1"/>
</dbReference>
<evidence type="ECO:0000256" key="4">
    <source>
        <dbReference type="SAM" id="MobiDB-lite"/>
    </source>
</evidence>
<dbReference type="Proteomes" id="UP001183202">
    <property type="component" value="Unassembled WGS sequence"/>
</dbReference>
<feature type="domain" description="ATP-dependent DNA ligase family profile" evidence="5">
    <location>
        <begin position="127"/>
        <end position="218"/>
    </location>
</feature>
<protein>
    <recommendedName>
        <fullName evidence="1">DNA ligase (ATP)</fullName>
        <ecNumber evidence="1">6.5.1.1</ecNumber>
    </recommendedName>
</protein>
<feature type="region of interest" description="Disordered" evidence="4">
    <location>
        <begin position="1"/>
        <end position="35"/>
    </location>
</feature>
<dbReference type="EC" id="6.5.1.1" evidence="1"/>
<evidence type="ECO:0000256" key="1">
    <source>
        <dbReference type="ARBA" id="ARBA00012727"/>
    </source>
</evidence>
<comment type="caution">
    <text evidence="6">The sequence shown here is derived from an EMBL/GenBank/DDBJ whole genome shotgun (WGS) entry which is preliminary data.</text>
</comment>
<evidence type="ECO:0000259" key="5">
    <source>
        <dbReference type="PROSITE" id="PS50160"/>
    </source>
</evidence>
<dbReference type="SUPFAM" id="SSF56091">
    <property type="entry name" value="DNA ligase/mRNA capping enzyme, catalytic domain"/>
    <property type="match status" value="1"/>
</dbReference>
<dbReference type="Pfam" id="PF04679">
    <property type="entry name" value="DNA_ligase_A_C"/>
    <property type="match status" value="1"/>
</dbReference>
<dbReference type="InterPro" id="IPR012340">
    <property type="entry name" value="NA-bd_OB-fold"/>
</dbReference>
<dbReference type="Gene3D" id="2.40.50.140">
    <property type="entry name" value="Nucleic acid-binding proteins"/>
    <property type="match status" value="1"/>
</dbReference>
<evidence type="ECO:0000256" key="3">
    <source>
        <dbReference type="ARBA" id="ARBA00034003"/>
    </source>
</evidence>
<reference evidence="7" key="1">
    <citation type="submission" date="2023-07" db="EMBL/GenBank/DDBJ databases">
        <title>30 novel species of actinomycetes from the DSMZ collection.</title>
        <authorList>
            <person name="Nouioui I."/>
        </authorList>
    </citation>
    <scope>NUCLEOTIDE SEQUENCE [LARGE SCALE GENOMIC DNA]</scope>
    <source>
        <strain evidence="7">DSM 45834</strain>
    </source>
</reference>
<dbReference type="Pfam" id="PF01068">
    <property type="entry name" value="DNA_ligase_A_M"/>
    <property type="match status" value="1"/>
</dbReference>
<keyword evidence="6" id="KW-0808">Transferase</keyword>
<dbReference type="GO" id="GO:0016301">
    <property type="term" value="F:kinase activity"/>
    <property type="evidence" value="ECO:0007669"/>
    <property type="project" value="UniProtKB-KW"/>
</dbReference>
<keyword evidence="2" id="KW-0436">Ligase</keyword>
<dbReference type="Pfam" id="PF06580">
    <property type="entry name" value="His_kinase"/>
    <property type="match status" value="1"/>
</dbReference>
<dbReference type="Gene3D" id="3.30.470.30">
    <property type="entry name" value="DNA ligase/mRNA capping enzyme"/>
    <property type="match status" value="1"/>
</dbReference>
<dbReference type="PROSITE" id="PS50160">
    <property type="entry name" value="DNA_LIGASE_A3"/>
    <property type="match status" value="1"/>
</dbReference>
<evidence type="ECO:0000256" key="2">
    <source>
        <dbReference type="ARBA" id="ARBA00022598"/>
    </source>
</evidence>
<accession>A0ABU2N636</accession>
<evidence type="ECO:0000313" key="7">
    <source>
        <dbReference type="Proteomes" id="UP001183202"/>
    </source>
</evidence>
<feature type="compositionally biased region" description="Low complexity" evidence="4">
    <location>
        <begin position="1"/>
        <end position="22"/>
    </location>
</feature>
<feature type="region of interest" description="Disordered" evidence="4">
    <location>
        <begin position="362"/>
        <end position="401"/>
    </location>
</feature>
<sequence length="551" mass="58949">MPGTGAPRAAGAGVAGSARPSGTSMPQLVPPMLAAPGSLPDDGDWVVEFAWEGLRCLAHVHPDRVRLRTVNGRDVTSSFPELVEPLTRRAPRAGMVLDGTVVAVGESGLPRRRQLQRRTASTHPSAAVLRRTPVGFVVGDMLWTAGRDLVDLPYRQRRELLEELGLARPPVVVSPTFPVAEASAVMRTAEEYGAEALHARHLDAPYRPGRRPRSWLRVPLRRSGLVVVGGWTPADPQRPDRVGALLLGVPDLDPGEGLRYVGRVGLGAGEELREITAELTRIRRPGSPFVAPLPAAVARDAQWAAPRLVGRVEFTDWTADGRLRLPAWRGLVDRDPADPPLLRQPSSPDAVAAVPAIPRQERRDVAAPAAAPPASPPAAAPAEPAESAAAAAPEESTRAAAPVEARRLEQHFVYNALNTIAALMRTDPGRARELLLGFADLNRVADRPEGTPGTLGDELTAVRAYLQLEQARFGPRLQVEIVVDEGLHALPMAPRRVLDAVRAMVQQRIEPRRGGGTVTVTVERAGAGCVVRVGERDGDGRDSEPTVVPTG</sequence>
<proteinExistence type="predicted"/>
<feature type="compositionally biased region" description="Low complexity" evidence="4">
    <location>
        <begin position="380"/>
        <end position="401"/>
    </location>
</feature>
<dbReference type="PANTHER" id="PTHR34220">
    <property type="entry name" value="SENSOR HISTIDINE KINASE YPDA"/>
    <property type="match status" value="1"/>
</dbReference>
<name>A0ABU2N636_9PSEU</name>
<evidence type="ECO:0000313" key="6">
    <source>
        <dbReference type="EMBL" id="MDT0349398.1"/>
    </source>
</evidence>